<dbReference type="InterPro" id="IPR046342">
    <property type="entry name" value="CBS_dom_sf"/>
</dbReference>
<dbReference type="OrthoDB" id="449052at2759"/>
<sequence>MARAGTFVVQTLEEETVVGTGYAGVRPRDYAEGGRTSLERFFKSVPLLSLARPHPTVFVLRVTDTLPHALAVLGEHGFLSTPVLNQANATVGMVSVNDLASALVVMADVVATEATGPDGDAAVQQRLREMWAAHTVGQVLDISGRSPFVPLPHTASVWDALERLGRDGAHSVVVMKEDGSGPEALYSQAAVLAYLFHHLPHFRVIARKMVQQVGNFSQQVGAHKPLHVAEDAPLLEAFRLLRDQAVTGVMVLSHGRKLIGVISATDVRMLGAHMERGDRLFSSAGAFVHKVQKQNPLLLSKVVSCTPVDTVGMVMEKMLDNAVHRVFVVRTHHGIATRALRSLCLCAAFGVAILVSDHPSRNIGMEEEVPLDVLAMRDILLLFQPEA</sequence>
<dbReference type="Proteomes" id="UP000011083">
    <property type="component" value="Unassembled WGS sequence"/>
</dbReference>
<dbReference type="AlphaFoldDB" id="L8H4A7"/>
<dbReference type="EMBL" id="KB007926">
    <property type="protein sequence ID" value="ELR20015.1"/>
    <property type="molecule type" value="Genomic_DNA"/>
</dbReference>
<keyword evidence="2 3" id="KW-0129">CBS domain</keyword>
<dbReference type="SUPFAM" id="SSF54631">
    <property type="entry name" value="CBS-domain pair"/>
    <property type="match status" value="2"/>
</dbReference>
<evidence type="ECO:0000256" key="3">
    <source>
        <dbReference type="PROSITE-ProRule" id="PRU00703"/>
    </source>
</evidence>
<dbReference type="SMART" id="SM00116">
    <property type="entry name" value="CBS"/>
    <property type="match status" value="3"/>
</dbReference>
<evidence type="ECO:0000256" key="1">
    <source>
        <dbReference type="ARBA" id="ARBA00022737"/>
    </source>
</evidence>
<evidence type="ECO:0000313" key="5">
    <source>
        <dbReference type="EMBL" id="ELR20015.1"/>
    </source>
</evidence>
<dbReference type="InterPro" id="IPR000644">
    <property type="entry name" value="CBS_dom"/>
</dbReference>
<reference evidence="5 6" key="1">
    <citation type="journal article" date="2013" name="Genome Biol.">
        <title>Genome of Acanthamoeba castellanii highlights extensive lateral gene transfer and early evolution of tyrosine kinase signaling.</title>
        <authorList>
            <person name="Clarke M."/>
            <person name="Lohan A.J."/>
            <person name="Liu B."/>
            <person name="Lagkouvardos I."/>
            <person name="Roy S."/>
            <person name="Zafar N."/>
            <person name="Bertelli C."/>
            <person name="Schilde C."/>
            <person name="Kianianmomeni A."/>
            <person name="Burglin T.R."/>
            <person name="Frech C."/>
            <person name="Turcotte B."/>
            <person name="Kopec K.O."/>
            <person name="Synnott J.M."/>
            <person name="Choo C."/>
            <person name="Paponov I."/>
            <person name="Finkler A."/>
            <person name="Soon Heng Tan C."/>
            <person name="Hutchins A.P."/>
            <person name="Weinmeier T."/>
            <person name="Rattei T."/>
            <person name="Chu J.S."/>
            <person name="Gimenez G."/>
            <person name="Irimia M."/>
            <person name="Rigden D.J."/>
            <person name="Fitzpatrick D.A."/>
            <person name="Lorenzo-Morales J."/>
            <person name="Bateman A."/>
            <person name="Chiu C.H."/>
            <person name="Tang P."/>
            <person name="Hegemann P."/>
            <person name="Fromm H."/>
            <person name="Raoult D."/>
            <person name="Greub G."/>
            <person name="Miranda-Saavedra D."/>
            <person name="Chen N."/>
            <person name="Nash P."/>
            <person name="Ginger M.L."/>
            <person name="Horn M."/>
            <person name="Schaap P."/>
            <person name="Caler L."/>
            <person name="Loftus B."/>
        </authorList>
    </citation>
    <scope>NUCLEOTIDE SEQUENCE [LARGE SCALE GENOMIC DNA]</scope>
    <source>
        <strain evidence="5 6">Neff</strain>
    </source>
</reference>
<evidence type="ECO:0000313" key="6">
    <source>
        <dbReference type="Proteomes" id="UP000011083"/>
    </source>
</evidence>
<accession>L8H4A7</accession>
<evidence type="ECO:0000256" key="2">
    <source>
        <dbReference type="ARBA" id="ARBA00023122"/>
    </source>
</evidence>
<feature type="domain" description="CBS" evidence="4">
    <location>
        <begin position="221"/>
        <end position="279"/>
    </location>
</feature>
<name>L8H4A7_ACACF</name>
<keyword evidence="1" id="KW-0677">Repeat</keyword>
<evidence type="ECO:0000259" key="4">
    <source>
        <dbReference type="PROSITE" id="PS51371"/>
    </source>
</evidence>
<dbReference type="GeneID" id="14920854"/>
<organism evidence="5 6">
    <name type="scientific">Acanthamoeba castellanii (strain ATCC 30010 / Neff)</name>
    <dbReference type="NCBI Taxonomy" id="1257118"/>
    <lineage>
        <taxon>Eukaryota</taxon>
        <taxon>Amoebozoa</taxon>
        <taxon>Discosea</taxon>
        <taxon>Longamoebia</taxon>
        <taxon>Centramoebida</taxon>
        <taxon>Acanthamoebidae</taxon>
        <taxon>Acanthamoeba</taxon>
    </lineage>
</organism>
<dbReference type="VEuPathDB" id="AmoebaDB:ACA1_113600"/>
<keyword evidence="6" id="KW-1185">Reference proteome</keyword>
<dbReference type="STRING" id="1257118.L8H4A7"/>
<dbReference type="CDD" id="cd02205">
    <property type="entry name" value="CBS_pair_SF"/>
    <property type="match status" value="1"/>
</dbReference>
<gene>
    <name evidence="5" type="ORF">ACA1_113600</name>
</gene>
<protein>
    <submittedName>
        <fullName evidence="5">CBS domain containing protein</fullName>
    </submittedName>
</protein>
<dbReference type="PROSITE" id="PS51371">
    <property type="entry name" value="CBS"/>
    <property type="match status" value="2"/>
</dbReference>
<feature type="domain" description="CBS" evidence="4">
    <location>
        <begin position="53"/>
        <end position="109"/>
    </location>
</feature>
<dbReference type="InterPro" id="IPR050511">
    <property type="entry name" value="AMPK_gamma/SDS23_families"/>
</dbReference>
<dbReference type="KEGG" id="acan:ACA1_113600"/>
<dbReference type="Pfam" id="PF00571">
    <property type="entry name" value="CBS"/>
    <property type="match status" value="2"/>
</dbReference>
<dbReference type="PANTHER" id="PTHR13780">
    <property type="entry name" value="AMP-ACTIVATED PROTEIN KINASE, GAMMA REGULATORY SUBUNIT"/>
    <property type="match status" value="1"/>
</dbReference>
<dbReference type="Gene3D" id="3.10.580.10">
    <property type="entry name" value="CBS-domain"/>
    <property type="match status" value="2"/>
</dbReference>
<proteinExistence type="predicted"/>
<dbReference type="RefSeq" id="XP_004342125.1">
    <property type="nucleotide sequence ID" value="XM_004342076.1"/>
</dbReference>